<comment type="caution">
    <text evidence="8">The sequence shown here is derived from an EMBL/GenBank/DDBJ whole genome shotgun (WGS) entry which is preliminary data.</text>
</comment>
<feature type="domain" description="AIPP2-like SPOC-like" evidence="7">
    <location>
        <begin position="628"/>
        <end position="758"/>
    </location>
</feature>
<evidence type="ECO:0000259" key="7">
    <source>
        <dbReference type="Pfam" id="PF23121"/>
    </source>
</evidence>
<sequence length="851" mass="95446">MANNQVSKEEARVYDFDLTEAQVIPPPVPEDSIASAILEERIEAAIATLGTNYRVNPNFKENSNTQEEASQYQEGGTGEILLKVVREGGKFSDSKLVPIEGHQADLVDVRKKNPINERGRRRVRTDNSSCVNQLLGGVKDPSLNIVFSFCVDPATAPIASLPTQPSIYLNLTISILKQALPSAPLCLSNAFETLSYRTAQDLSLPIDSADPNHPLSPPFEPAVISPPCMQLPPSYSSFKPAISLWPSVSYNLRSQDKGLSRILSTQFLSLPSLRLHYRGMMLMPEAKILGTIELRLPFTVSHRMEEVKESGLPQKGPKGPFCLCLNLWVGFARVRLGEAKDEGNFFMKIRESRQTNMENKNCDICGATGYSECLVACFQCKQACEHVYCMREYLRYGPYIWYCEACRPQKKSNSKTRSDAVKISSPLQRTSAPVPRNSYLKGVETGRVKYIPAEEVIMLTSGTKRKVAVDSSSQFGPSDAMSSISKRTSSVSTSLPKCYVRKQNATPKKRAVQTQPLCGDRITKHKLSLGEKLELSKVKGREESAEVHERPSYAFSPPIESLSTRNTGGASDFDQQSQVTLHKPVHLVGGASLIDSQYQKSIQEKDLAVFSSRFAEVHENLPALAFTWKGSFEIVDMSSCSHFYDGFRAHPPGKISRKAYEFSKKMPGVLQFKLQNHSDVWAEVFDSYSPAGSDIALYFFPGDFERSIQMYHGLYTHLEMHDFAMRTYLEGVELLIFTSKQLPLDSRINMKFYLWGVFHRIGSRSRFRNIRLQLFPLGVKKEEAAQEPETDELGIRLGWFGSRKSIKNEPNEPASSNSMAMEGACSEQSLSRPQYMKDRDRWNRAISRGRL</sequence>
<dbReference type="AlphaFoldDB" id="A0A9Q0KQC5"/>
<evidence type="ECO:0000256" key="6">
    <source>
        <dbReference type="SAM" id="MobiDB-lite"/>
    </source>
</evidence>
<name>A0A9Q0KQC5_9MAGN</name>
<dbReference type="PANTHER" id="PTHR33304:SF36">
    <property type="entry name" value="GB|AAF26970.1-RELATED"/>
    <property type="match status" value="1"/>
</dbReference>
<evidence type="ECO:0000256" key="1">
    <source>
        <dbReference type="ARBA" id="ARBA00022723"/>
    </source>
</evidence>
<accession>A0A9Q0KQC5</accession>
<dbReference type="InterPro" id="IPR049914">
    <property type="entry name" value="PHD1-3/5-6"/>
</dbReference>
<keyword evidence="5" id="KW-0804">Transcription</keyword>
<keyword evidence="4" id="KW-0805">Transcription regulation</keyword>
<feature type="region of interest" description="Disordered" evidence="6">
    <location>
        <begin position="540"/>
        <end position="576"/>
    </location>
</feature>
<dbReference type="Proteomes" id="UP001141806">
    <property type="component" value="Unassembled WGS sequence"/>
</dbReference>
<reference evidence="8" key="1">
    <citation type="journal article" date="2023" name="Plant J.">
        <title>The genome of the king protea, Protea cynaroides.</title>
        <authorList>
            <person name="Chang J."/>
            <person name="Duong T.A."/>
            <person name="Schoeman C."/>
            <person name="Ma X."/>
            <person name="Roodt D."/>
            <person name="Barker N."/>
            <person name="Li Z."/>
            <person name="Van de Peer Y."/>
            <person name="Mizrachi E."/>
        </authorList>
    </citation>
    <scope>NUCLEOTIDE SEQUENCE</scope>
    <source>
        <tissue evidence="8">Young leaves</tissue>
    </source>
</reference>
<dbReference type="SUPFAM" id="SSF57903">
    <property type="entry name" value="FYVE/PHD zinc finger"/>
    <property type="match status" value="1"/>
</dbReference>
<keyword evidence="9" id="KW-1185">Reference proteome</keyword>
<feature type="compositionally biased region" description="Polar residues" evidence="6">
    <location>
        <begin position="561"/>
        <end position="576"/>
    </location>
</feature>
<feature type="region of interest" description="Disordered" evidence="6">
    <location>
        <begin position="806"/>
        <end position="851"/>
    </location>
</feature>
<dbReference type="GO" id="GO:0008270">
    <property type="term" value="F:zinc ion binding"/>
    <property type="evidence" value="ECO:0007669"/>
    <property type="project" value="UniProtKB-KW"/>
</dbReference>
<evidence type="ECO:0000256" key="5">
    <source>
        <dbReference type="ARBA" id="ARBA00023163"/>
    </source>
</evidence>
<evidence type="ECO:0000256" key="4">
    <source>
        <dbReference type="ARBA" id="ARBA00023015"/>
    </source>
</evidence>
<dbReference type="GO" id="GO:0140566">
    <property type="term" value="F:histone reader activity"/>
    <property type="evidence" value="ECO:0007669"/>
    <property type="project" value="InterPro"/>
</dbReference>
<feature type="compositionally biased region" description="Basic and acidic residues" evidence="6">
    <location>
        <begin position="540"/>
        <end position="551"/>
    </location>
</feature>
<dbReference type="InterPro" id="IPR056280">
    <property type="entry name" value="AIPP2-like_SPOC"/>
</dbReference>
<keyword evidence="3" id="KW-0862">Zinc</keyword>
<evidence type="ECO:0000256" key="3">
    <source>
        <dbReference type="ARBA" id="ARBA00022833"/>
    </source>
</evidence>
<dbReference type="PANTHER" id="PTHR33304">
    <property type="match status" value="1"/>
</dbReference>
<proteinExistence type="predicted"/>
<dbReference type="Gene3D" id="3.30.40.10">
    <property type="entry name" value="Zinc/RING finger domain, C3HC4 (zinc finger)"/>
    <property type="match status" value="1"/>
</dbReference>
<gene>
    <name evidence="8" type="ORF">NE237_007490</name>
</gene>
<dbReference type="InterPro" id="IPR011011">
    <property type="entry name" value="Znf_FYVE_PHD"/>
</dbReference>
<dbReference type="Pfam" id="PF23121">
    <property type="entry name" value="SPOC_AIPP2"/>
    <property type="match status" value="1"/>
</dbReference>
<evidence type="ECO:0000313" key="8">
    <source>
        <dbReference type="EMBL" id="KAJ4974316.1"/>
    </source>
</evidence>
<organism evidence="8 9">
    <name type="scientific">Protea cynaroides</name>
    <dbReference type="NCBI Taxonomy" id="273540"/>
    <lineage>
        <taxon>Eukaryota</taxon>
        <taxon>Viridiplantae</taxon>
        <taxon>Streptophyta</taxon>
        <taxon>Embryophyta</taxon>
        <taxon>Tracheophyta</taxon>
        <taxon>Spermatophyta</taxon>
        <taxon>Magnoliopsida</taxon>
        <taxon>Proteales</taxon>
        <taxon>Proteaceae</taxon>
        <taxon>Protea</taxon>
    </lineage>
</organism>
<dbReference type="OrthoDB" id="651601at2759"/>
<evidence type="ECO:0000313" key="9">
    <source>
        <dbReference type="Proteomes" id="UP001141806"/>
    </source>
</evidence>
<dbReference type="GO" id="GO:0034244">
    <property type="term" value="P:negative regulation of transcription elongation by RNA polymerase II"/>
    <property type="evidence" value="ECO:0007669"/>
    <property type="project" value="InterPro"/>
</dbReference>
<dbReference type="EMBL" id="JAMYWD010000004">
    <property type="protein sequence ID" value="KAJ4974316.1"/>
    <property type="molecule type" value="Genomic_DNA"/>
</dbReference>
<dbReference type="InterPro" id="IPR013083">
    <property type="entry name" value="Znf_RING/FYVE/PHD"/>
</dbReference>
<protein>
    <recommendedName>
        <fullName evidence="7">AIPP2-like SPOC-like domain-containing protein</fullName>
    </recommendedName>
</protein>
<evidence type="ECO:0000256" key="2">
    <source>
        <dbReference type="ARBA" id="ARBA00022771"/>
    </source>
</evidence>
<keyword evidence="1" id="KW-0479">Metal-binding</keyword>
<keyword evidence="2" id="KW-0863">Zinc-finger</keyword>